<reference evidence="4" key="1">
    <citation type="journal article" date="2014" name="Proc. Natl. Acad. Sci. U.S.A.">
        <title>Extensive sampling of basidiomycete genomes demonstrates inadequacy of the white-rot/brown-rot paradigm for wood decay fungi.</title>
        <authorList>
            <person name="Riley R."/>
            <person name="Salamov A.A."/>
            <person name="Brown D.W."/>
            <person name="Nagy L.G."/>
            <person name="Floudas D."/>
            <person name="Held B.W."/>
            <person name="Levasseur A."/>
            <person name="Lombard V."/>
            <person name="Morin E."/>
            <person name="Otillar R."/>
            <person name="Lindquist E.A."/>
            <person name="Sun H."/>
            <person name="LaButti K.M."/>
            <person name="Schmutz J."/>
            <person name="Jabbour D."/>
            <person name="Luo H."/>
            <person name="Baker S.E."/>
            <person name="Pisabarro A.G."/>
            <person name="Walton J.D."/>
            <person name="Blanchette R.A."/>
            <person name="Henrissat B."/>
            <person name="Martin F."/>
            <person name="Cullen D."/>
            <person name="Hibbett D.S."/>
            <person name="Grigoriev I.V."/>
        </authorList>
    </citation>
    <scope>NUCLEOTIDE SEQUENCE [LARGE SCALE GENOMIC DNA]</scope>
    <source>
        <strain evidence="4">MUCL 33604</strain>
    </source>
</reference>
<keyword evidence="4" id="KW-1185">Reference proteome</keyword>
<dbReference type="EMBL" id="KL197791">
    <property type="protein sequence ID" value="KDQ49283.1"/>
    <property type="molecule type" value="Genomic_DNA"/>
</dbReference>
<feature type="compositionally biased region" description="Polar residues" evidence="1">
    <location>
        <begin position="321"/>
        <end position="335"/>
    </location>
</feature>
<gene>
    <name evidence="3" type="ORF">JAAARDRAFT_200991</name>
</gene>
<keyword evidence="2" id="KW-1133">Transmembrane helix</keyword>
<evidence type="ECO:0000313" key="3">
    <source>
        <dbReference type="EMBL" id="KDQ49283.1"/>
    </source>
</evidence>
<evidence type="ECO:0000256" key="2">
    <source>
        <dbReference type="SAM" id="Phobius"/>
    </source>
</evidence>
<keyword evidence="2" id="KW-0812">Transmembrane</keyword>
<feature type="region of interest" description="Disordered" evidence="1">
    <location>
        <begin position="132"/>
        <end position="170"/>
    </location>
</feature>
<feature type="region of interest" description="Disordered" evidence="1">
    <location>
        <begin position="348"/>
        <end position="376"/>
    </location>
</feature>
<evidence type="ECO:0000313" key="4">
    <source>
        <dbReference type="Proteomes" id="UP000027265"/>
    </source>
</evidence>
<feature type="compositionally biased region" description="Polar residues" evidence="1">
    <location>
        <begin position="151"/>
        <end position="161"/>
    </location>
</feature>
<accession>A0A067P2Y3</accession>
<feature type="transmembrane region" description="Helical" evidence="2">
    <location>
        <begin position="53"/>
        <end position="76"/>
    </location>
</feature>
<organism evidence="3 4">
    <name type="scientific">Jaapia argillacea MUCL 33604</name>
    <dbReference type="NCBI Taxonomy" id="933084"/>
    <lineage>
        <taxon>Eukaryota</taxon>
        <taxon>Fungi</taxon>
        <taxon>Dikarya</taxon>
        <taxon>Basidiomycota</taxon>
        <taxon>Agaricomycotina</taxon>
        <taxon>Agaricomycetes</taxon>
        <taxon>Agaricomycetidae</taxon>
        <taxon>Jaapiales</taxon>
        <taxon>Jaapiaceae</taxon>
        <taxon>Jaapia</taxon>
    </lineage>
</organism>
<feature type="compositionally biased region" description="Low complexity" evidence="1">
    <location>
        <begin position="303"/>
        <end position="320"/>
    </location>
</feature>
<dbReference type="Proteomes" id="UP000027265">
    <property type="component" value="Unassembled WGS sequence"/>
</dbReference>
<feature type="region of interest" description="Disordered" evidence="1">
    <location>
        <begin position="288"/>
        <end position="335"/>
    </location>
</feature>
<feature type="compositionally biased region" description="Low complexity" evidence="1">
    <location>
        <begin position="356"/>
        <end position="367"/>
    </location>
</feature>
<keyword evidence="2" id="KW-0472">Membrane</keyword>
<proteinExistence type="predicted"/>
<name>A0A067P2Y3_9AGAM</name>
<dbReference type="HOGENOM" id="CLU_647343_0_0_1"/>
<dbReference type="InParanoid" id="A0A067P2Y3"/>
<protein>
    <submittedName>
        <fullName evidence="3">Uncharacterized protein</fullName>
    </submittedName>
</protein>
<dbReference type="AlphaFoldDB" id="A0A067P2Y3"/>
<dbReference type="OrthoDB" id="3005645at2759"/>
<sequence>MPNDVAVLRTERHANGGLVSAFSEFESRNPLLNDTPEGYDVNYRLPQIFTLELLLRTIFLLKCFPFIFFVSGIVATNGRFSPKGRRYWKSGVFGWPEHRWATTTMSSRRERSLTLFLPFCYHHHPSSIISPCVKQRPMKRRSSSTSLHSSPIKQSRKPTQAQERKRERDNLERVTKALILRYAPAMPLVTSGGSHQYRVQLCLGKGQDAQNAGRWFQLCTTHRSLPCGRVAFITPPLAPLQLEHTLTHIYELASLGHPKYKRSLQLPAGLSLASSAVLNPHPASPRVPRLPAFGLPSPPPSSPVSDPAPSRFRPPSRISSTMCDSSPHPTINSNHSQSTLLRLLDSLPNEPIGATPAPSSPSQPSSSRRCAREHPTLGDVFVRDPVADALERDRFILMGTSEAEGVRRDESILDTLERDGFVLL</sequence>
<evidence type="ECO:0000256" key="1">
    <source>
        <dbReference type="SAM" id="MobiDB-lite"/>
    </source>
</evidence>